<evidence type="ECO:0000313" key="11">
    <source>
        <dbReference type="EMBL" id="XBY46625.1"/>
    </source>
</evidence>
<evidence type="ECO:0000256" key="4">
    <source>
        <dbReference type="ARBA" id="ARBA00022692"/>
    </source>
</evidence>
<proteinExistence type="inferred from homology"/>
<dbReference type="RefSeq" id="WP_407051718.1">
    <property type="nucleotide sequence ID" value="NZ_CP158568.1"/>
</dbReference>
<evidence type="ECO:0000256" key="6">
    <source>
        <dbReference type="ARBA" id="ARBA00023065"/>
    </source>
</evidence>
<dbReference type="GO" id="GO:0046930">
    <property type="term" value="C:pore complex"/>
    <property type="evidence" value="ECO:0007669"/>
    <property type="project" value="UniProtKB-KW"/>
</dbReference>
<gene>
    <name evidence="11" type="ORF">ABS361_10655</name>
</gene>
<evidence type="ECO:0000256" key="9">
    <source>
        <dbReference type="ARBA" id="ARBA00023237"/>
    </source>
</evidence>
<feature type="chain" id="PRO_5043105240" description="Porin" evidence="10">
    <location>
        <begin position="22"/>
        <end position="439"/>
    </location>
</feature>
<dbReference type="Pfam" id="PF02530">
    <property type="entry name" value="Porin_2"/>
    <property type="match status" value="1"/>
</dbReference>
<evidence type="ECO:0000256" key="5">
    <source>
        <dbReference type="ARBA" id="ARBA00022729"/>
    </source>
</evidence>
<dbReference type="GO" id="GO:0006811">
    <property type="term" value="P:monoatomic ion transport"/>
    <property type="evidence" value="ECO:0007669"/>
    <property type="project" value="UniProtKB-KW"/>
</dbReference>
<evidence type="ECO:0000256" key="2">
    <source>
        <dbReference type="ARBA" id="ARBA00022448"/>
    </source>
</evidence>
<keyword evidence="2 10" id="KW-0813">Transport</keyword>
<evidence type="ECO:0000256" key="8">
    <source>
        <dbReference type="ARBA" id="ARBA00023136"/>
    </source>
</evidence>
<sequence length="439" mass="46447">MKMKLAMAAALVAGAASTAEAADLGRPAPAAVDYVKVCDAYGAGFFYIPGSDTCLKIGGYVRARFFAGDDNSKNFYGAPGVTFVPAPFGLGGGRGRDNFASQTEVSVTFDARTNTEFGLLRSFVDARWDVNTRTGTVSYVDKAYVQFGGLTAGYAQSFFDFFTGYSFGVREPHWSDHTTNLLAYTFAFGNGISASIAVEDPTVSGTTAAVRQVGPLFTGVAPYATASQVYATPVYGGLKSPDFVGNIRVDQAWGSAQIMGAAHENYDNTAGGYGSKWGWAVGAGVKVNLPMLGAGDQLALQGAYGEGSNFYISNALSYADYFAATNIIGGARSIAQTKAWQISGGWHHVFTRQFAFDIDASYLNVDAAGPNDFRSWRLASDLVWTPVTNLDIGVGLEYQSIDYTTATRNAYAASVGGPAGTALGNSNSWLGILHVKRSF</sequence>
<evidence type="ECO:0000256" key="3">
    <source>
        <dbReference type="ARBA" id="ARBA00022452"/>
    </source>
</evidence>
<comment type="domain">
    <text evidence="10">Consists of 16-stranded beta-barrel sheets, with large surface-exposed loops, that form a transmembrane pore at the center of each barrel. The pore is partially ocluded by a peptide loop that folds into the pore lumen.</text>
</comment>
<keyword evidence="9 10" id="KW-0998">Cell outer membrane</keyword>
<name>A0AAU7XEZ4_9HYPH</name>
<accession>A0AAU7XEZ4</accession>
<keyword evidence="6 10" id="KW-0406">Ion transport</keyword>
<organism evidence="11">
    <name type="scientific">Methyloraptor flagellatus</name>
    <dbReference type="NCBI Taxonomy" id="3162530"/>
    <lineage>
        <taxon>Bacteria</taxon>
        <taxon>Pseudomonadati</taxon>
        <taxon>Pseudomonadota</taxon>
        <taxon>Alphaproteobacteria</taxon>
        <taxon>Hyphomicrobiales</taxon>
        <taxon>Ancalomicrobiaceae</taxon>
        <taxon>Methyloraptor</taxon>
    </lineage>
</organism>
<dbReference type="KEGG" id="mflg:ABS361_10655"/>
<comment type="function">
    <text evidence="10">Forms passive diffusion pores that allow small molecular weight hydrophilic materials across the outer membrane.</text>
</comment>
<dbReference type="AlphaFoldDB" id="A0AAU7XEZ4"/>
<keyword evidence="4 10" id="KW-0812">Transmembrane</keyword>
<evidence type="ECO:0000256" key="1">
    <source>
        <dbReference type="ARBA" id="ARBA00009521"/>
    </source>
</evidence>
<evidence type="ECO:0000256" key="7">
    <source>
        <dbReference type="ARBA" id="ARBA00023114"/>
    </source>
</evidence>
<dbReference type="InterPro" id="IPR003684">
    <property type="entry name" value="Porin_alphabac"/>
</dbReference>
<feature type="signal peptide" evidence="10">
    <location>
        <begin position="1"/>
        <end position="21"/>
    </location>
</feature>
<dbReference type="GO" id="GO:0015288">
    <property type="term" value="F:porin activity"/>
    <property type="evidence" value="ECO:0007669"/>
    <property type="project" value="UniProtKB-KW"/>
</dbReference>
<keyword evidence="3 10" id="KW-1134">Transmembrane beta strand</keyword>
<keyword evidence="5 10" id="KW-0732">Signal</keyword>
<dbReference type="EMBL" id="CP158568">
    <property type="protein sequence ID" value="XBY46625.1"/>
    <property type="molecule type" value="Genomic_DNA"/>
</dbReference>
<comment type="subcellular location">
    <subcellularLocation>
        <location evidence="10">Cell outer membrane</location>
        <topology evidence="10">Multi-pass membrane protein</topology>
    </subcellularLocation>
</comment>
<reference evidence="11" key="1">
    <citation type="submission" date="2024-06" db="EMBL/GenBank/DDBJ databases">
        <title>Methylostella associata gen. nov., sp. nov., a novel Ancalomicrobiaceae-affiliated facultatively methylotrophic bacteria that feed on methanotrophs of the genus Methylococcus.</title>
        <authorList>
            <person name="Saltykova V."/>
            <person name="Danilova O.V."/>
            <person name="Oshkin I.Y."/>
            <person name="Belova S.E."/>
            <person name="Pimenov N.V."/>
            <person name="Dedysh S.N."/>
        </authorList>
    </citation>
    <scope>NUCLEOTIDE SEQUENCE</scope>
    <source>
        <strain evidence="11">S20</strain>
    </source>
</reference>
<keyword evidence="8 10" id="KW-0472">Membrane</keyword>
<keyword evidence="7 10" id="KW-0626">Porin</keyword>
<comment type="similarity">
    <text evidence="1 10">Belongs to the alphaproteobacteria porin family.</text>
</comment>
<protein>
    <recommendedName>
        <fullName evidence="10">Porin</fullName>
    </recommendedName>
</protein>
<evidence type="ECO:0000256" key="10">
    <source>
        <dbReference type="RuleBase" id="RU364005"/>
    </source>
</evidence>
<dbReference type="GO" id="GO:0009279">
    <property type="term" value="C:cell outer membrane"/>
    <property type="evidence" value="ECO:0007669"/>
    <property type="project" value="UniProtKB-SubCell"/>
</dbReference>